<dbReference type="EMBL" id="CAIX01000014">
    <property type="protein sequence ID" value="CCI41092.1"/>
    <property type="molecule type" value="Genomic_DNA"/>
</dbReference>
<proteinExistence type="inferred from homology"/>
<name>A0A024G3F6_9STRA</name>
<feature type="region of interest" description="Disordered" evidence="2">
    <location>
        <begin position="80"/>
        <end position="125"/>
    </location>
</feature>
<dbReference type="STRING" id="65357.A0A024G3F6"/>
<evidence type="ECO:0000259" key="4">
    <source>
        <dbReference type="Pfam" id="PF08621"/>
    </source>
</evidence>
<feature type="compositionally biased region" description="Low complexity" evidence="2">
    <location>
        <begin position="104"/>
        <end position="116"/>
    </location>
</feature>
<dbReference type="InParanoid" id="A0A024G3F6"/>
<keyword evidence="6" id="KW-1185">Reference proteome</keyword>
<dbReference type="PANTHER" id="PTHR21483:SF18">
    <property type="entry name" value="RNA POLYMERASE II-ASSOCIATED PROTEIN 1"/>
    <property type="match status" value="1"/>
</dbReference>
<dbReference type="Proteomes" id="UP000053237">
    <property type="component" value="Unassembled WGS sequence"/>
</dbReference>
<protein>
    <recommendedName>
        <fullName evidence="7">RNA polymerase II-associated protein 1 C-terminal domain-containing protein</fullName>
    </recommendedName>
</protein>
<reference evidence="5 6" key="1">
    <citation type="submission" date="2012-05" db="EMBL/GenBank/DDBJ databases">
        <title>Recombination and specialization in a pathogen metapopulation.</title>
        <authorList>
            <person name="Gardiner A."/>
            <person name="Kemen E."/>
            <person name="Schultz-Larsen T."/>
            <person name="MacLean D."/>
            <person name="Van Oosterhout C."/>
            <person name="Jones J.D.G."/>
        </authorList>
    </citation>
    <scope>NUCLEOTIDE SEQUENCE [LARGE SCALE GENOMIC DNA]</scope>
    <source>
        <strain evidence="5 6">Ac Nc2</strain>
    </source>
</reference>
<feature type="region of interest" description="Disordered" evidence="2">
    <location>
        <begin position="1"/>
        <end position="52"/>
    </location>
</feature>
<feature type="domain" description="RPAP1 N-terminal" evidence="4">
    <location>
        <begin position="126"/>
        <end position="168"/>
    </location>
</feature>
<accession>A0A024G3F6</accession>
<comment type="similarity">
    <text evidence="1">Belongs to the RPAP1 family.</text>
</comment>
<evidence type="ECO:0000259" key="3">
    <source>
        <dbReference type="Pfam" id="PF08620"/>
    </source>
</evidence>
<evidence type="ECO:0008006" key="7">
    <source>
        <dbReference type="Google" id="ProtNLM"/>
    </source>
</evidence>
<comment type="caution">
    <text evidence="5">The sequence shown here is derived from an EMBL/GenBank/DDBJ whole genome shotgun (WGS) entry which is preliminary data.</text>
</comment>
<dbReference type="Pfam" id="PF08621">
    <property type="entry name" value="RPAP1_N"/>
    <property type="match status" value="1"/>
</dbReference>
<dbReference type="PANTHER" id="PTHR21483">
    <property type="entry name" value="RNA POLYMERASE II-ASSOCIATED PROTEIN 1"/>
    <property type="match status" value="1"/>
</dbReference>
<feature type="domain" description="RPAP1 C-terminal" evidence="3">
    <location>
        <begin position="242"/>
        <end position="315"/>
    </location>
</feature>
<dbReference type="OrthoDB" id="348201at2759"/>
<sequence>MSMHPTASNDDFEQLLNEQEEFQRSQNRPAAKVVRRTAPEATKNEKKEDNAQVSAPILKGVIERDVIGLEHTDMEKKIFEASGFPRAQKESKESIFGRRRQDSKNSLQSSRNSSGSVPSATDKIDTIHTENEEKIASMSIEEIEQAQKQLRESLDPAVVEHFMNRKQDQKLEIENLSESANLEVHSGSMNLAEIRSEEDLLRQSQYLPLEERAKHDWMLPLEETEHAGGKPLSDERNGFSGIRYDFEGDVLSIDKDGVAGRECARPALSSGLYHHGDDPQQPGYTLSELEHLARSTVASQRSFALHVIAKILRNCQLPDAKKCQGKLSISDSLPLTLRCALDDSNQTVMIGAIDALYALLIPLYSRRLALKKNYEINGSERTNSFEAAAGTLVIEPLDLRYLKKTDQPGSYTDVIYHSDYAFKTNECRQADAKHDISDLELIKLDLIQGLFQTRLPLRLTYILRFVASMDVHTVNKILGMLTVMAQHSPKASSSIVNQREVSLVGWLQRHFFDQELAGLLAEKDASMLCSLQIMLRLVRVLCQSGRSTALQLMQSGLIHAIRGILAIQNDSEAFVSAQIECYRIWRVLLGFRLDFHCFSYNYTILCQEVGAYVREENITEGNSNADRLRVTKITAIFASLESFCGLDVEPEAQPYFGQLSWFVTSAHKIIQRDFFRCDRCSLLVVSASLRFLGAACKAAKQFSLDLDPFFEVFELVRAKQSAKPLLRLVSTLSLCELYVLGDLLVAVMTYHRNYLAAGFERSNEDEDALAHQMASNMHPIVIFLIMRVLDAPREIELYPFAIQSVVEDGLKILYLQAAQMLVAIATPLVKMDDCSPTLLTCVYTSAASLLGKLVPGMEAIAQRLLVSIMLHPVYLAPITALSKDHCAVGVLQMAYQALLGSSRAQEEHTESLLRLEGCTTLTFKSYHLRLPQEAHSYTASNLPFPPSWFYAPFSRMQYVTSRDLDDQRKAQVSSGGNENIGDVKRILTACCRYLEGLETFILQSFGSELPTITAEEKIFHLFHSFFTNELFDENLTASMDNLLSTILKQHFSDYDPKTLNIFDSMVTMLDHFSNLDPAASTSIDKGRFAQFSDKLSALPKPMQAAMVFVERIITEFTTTSFGNKAFAHFVTLIFTSSFPTELRKWCWKELMDARMLYTLGAPPGSEELEDIIFQACTSDYRKKNFNIDRQWAEWITTAVSQLHLSSSKGTFGYALAIHYLAVYIFGSKCVLDGCAAQILTAGRREIVNSMLQQTPLRVWLHVVQYAYDGTIATAIPLITSIPSEDQEQRVKDAEIVCEMAKKAFPGNTRVNQRLEIISNLETAP</sequence>
<organism evidence="5 6">
    <name type="scientific">Albugo candida</name>
    <dbReference type="NCBI Taxonomy" id="65357"/>
    <lineage>
        <taxon>Eukaryota</taxon>
        <taxon>Sar</taxon>
        <taxon>Stramenopiles</taxon>
        <taxon>Oomycota</taxon>
        <taxon>Peronosporomycetes</taxon>
        <taxon>Albuginales</taxon>
        <taxon>Albuginaceae</taxon>
        <taxon>Albugo</taxon>
    </lineage>
</organism>
<dbReference type="Pfam" id="PF08620">
    <property type="entry name" value="RPAP1_C"/>
    <property type="match status" value="1"/>
</dbReference>
<gene>
    <name evidence="5" type="ORF">BN9_018760</name>
</gene>
<feature type="compositionally biased region" description="Basic and acidic residues" evidence="2">
    <location>
        <begin position="87"/>
        <end position="103"/>
    </location>
</feature>
<dbReference type="InterPro" id="IPR039913">
    <property type="entry name" value="RPAP1/Rba50"/>
</dbReference>
<evidence type="ECO:0000313" key="6">
    <source>
        <dbReference type="Proteomes" id="UP000053237"/>
    </source>
</evidence>
<dbReference type="InterPro" id="IPR013930">
    <property type="entry name" value="RPAP1_N"/>
</dbReference>
<evidence type="ECO:0000256" key="1">
    <source>
        <dbReference type="ARBA" id="ARBA00009953"/>
    </source>
</evidence>
<dbReference type="GO" id="GO:0006366">
    <property type="term" value="P:transcription by RNA polymerase II"/>
    <property type="evidence" value="ECO:0007669"/>
    <property type="project" value="InterPro"/>
</dbReference>
<dbReference type="InterPro" id="IPR013929">
    <property type="entry name" value="RPAP1_C"/>
</dbReference>
<evidence type="ECO:0000256" key="2">
    <source>
        <dbReference type="SAM" id="MobiDB-lite"/>
    </source>
</evidence>
<evidence type="ECO:0000313" key="5">
    <source>
        <dbReference type="EMBL" id="CCI41092.1"/>
    </source>
</evidence>